<organism evidence="1 2">
    <name type="scientific">Aeromonas veronii</name>
    <dbReference type="NCBI Taxonomy" id="654"/>
    <lineage>
        <taxon>Bacteria</taxon>
        <taxon>Pseudomonadati</taxon>
        <taxon>Pseudomonadota</taxon>
        <taxon>Gammaproteobacteria</taxon>
        <taxon>Aeromonadales</taxon>
        <taxon>Aeromonadaceae</taxon>
        <taxon>Aeromonas</taxon>
    </lineage>
</organism>
<evidence type="ECO:0000313" key="1">
    <source>
        <dbReference type="EMBL" id="TND55924.1"/>
    </source>
</evidence>
<gene>
    <name evidence="1" type="ORF">CF123_04245</name>
</gene>
<protein>
    <submittedName>
        <fullName evidence="1">Uncharacterized protein</fullName>
    </submittedName>
</protein>
<name>A0AAX2UWD9_AERVE</name>
<comment type="caution">
    <text evidence="1">The sequence shown here is derived from an EMBL/GenBank/DDBJ whole genome shotgun (WGS) entry which is preliminary data.</text>
</comment>
<accession>A0AAX2UWD9</accession>
<proteinExistence type="predicted"/>
<reference evidence="1" key="1">
    <citation type="submission" date="2017-10" db="EMBL/GenBank/DDBJ databases">
        <authorList>
            <person name="Colston S.M."/>
            <person name="Graf J."/>
        </authorList>
    </citation>
    <scope>NUCLEOTIDE SEQUENCE</scope>
    <source>
        <strain evidence="1">BAQ071013-135</strain>
    </source>
</reference>
<reference evidence="1" key="2">
    <citation type="journal article" date="2019" name="PLoS ONE">
        <title>Identification and characterization of putative Aeromonas spp. T3SS effectors.</title>
        <authorList>
            <person name="Rangel L.T."/>
            <person name="Marden J."/>
            <person name="Colston S."/>
            <person name="Setubal J.C."/>
            <person name="Graf J."/>
            <person name="Gogarten J.P."/>
        </authorList>
    </citation>
    <scope>NUCLEOTIDE SEQUENCE</scope>
    <source>
        <strain evidence="1">BAQ071013-135</strain>
    </source>
</reference>
<dbReference type="Proteomes" id="UP000796104">
    <property type="component" value="Unassembled WGS sequence"/>
</dbReference>
<sequence>MLLSPISHGMIAMYIKSHKLPHTLLMARATMKVMEQQKTPSDTSNRNVTQALLEHALYQNRQPLTYDYLKRGLSRDNYVDNQGLTTKIASQNLVDKYLGFDRNRYNDLVKKIDAMEIQSKSITTDDSIKLKDYKQQRDLVLKKAIDNLVG</sequence>
<dbReference type="AlphaFoldDB" id="A0AAX2UWD9"/>
<dbReference type="EMBL" id="PDXJ01000005">
    <property type="protein sequence ID" value="TND55924.1"/>
    <property type="molecule type" value="Genomic_DNA"/>
</dbReference>
<evidence type="ECO:0000313" key="2">
    <source>
        <dbReference type="Proteomes" id="UP000796104"/>
    </source>
</evidence>